<proteinExistence type="predicted"/>
<reference evidence="8 9" key="1">
    <citation type="submission" date="2018-09" db="EMBL/GenBank/DDBJ databases">
        <title>Marinorhizobium profundi gen. nov., sp. nov., isolated from a deep-sea sediment sample from the New Britain Trench and proposal of Marinorhizobiaceae fam. nov. in the order Rhizobiales of the class Alphaproteobacteria.</title>
        <authorList>
            <person name="Cao J."/>
        </authorList>
    </citation>
    <scope>NUCLEOTIDE SEQUENCE [LARGE SCALE GENOMIC DNA]</scope>
    <source>
        <strain evidence="8 9">WS11</strain>
    </source>
</reference>
<evidence type="ECO:0000256" key="4">
    <source>
        <dbReference type="ARBA" id="ARBA00022692"/>
    </source>
</evidence>
<dbReference type="GO" id="GO:0016757">
    <property type="term" value="F:glycosyltransferase activity"/>
    <property type="evidence" value="ECO:0007669"/>
    <property type="project" value="UniProtKB-KW"/>
</dbReference>
<dbReference type="SUPFAM" id="SSF53448">
    <property type="entry name" value="Nucleotide-diphospho-sugar transferases"/>
    <property type="match status" value="1"/>
</dbReference>
<dbReference type="GO" id="GO:0016020">
    <property type="term" value="C:membrane"/>
    <property type="evidence" value="ECO:0007669"/>
    <property type="project" value="UniProtKB-SubCell"/>
</dbReference>
<keyword evidence="5 7" id="KW-1133">Transmembrane helix</keyword>
<dbReference type="InterPro" id="IPR050321">
    <property type="entry name" value="Glycosyltr_2/OpgH_subfam"/>
</dbReference>
<feature type="transmembrane region" description="Helical" evidence="7">
    <location>
        <begin position="626"/>
        <end position="645"/>
    </location>
</feature>
<dbReference type="KEGG" id="abaw:D5400_05390"/>
<evidence type="ECO:0000256" key="1">
    <source>
        <dbReference type="ARBA" id="ARBA00004141"/>
    </source>
</evidence>
<dbReference type="EMBL" id="CP032509">
    <property type="protein sequence ID" value="AZN70781.1"/>
    <property type="molecule type" value="Genomic_DNA"/>
</dbReference>
<keyword evidence="2" id="KW-0328">Glycosyltransferase</keyword>
<keyword evidence="4 7" id="KW-0812">Transmembrane</keyword>
<dbReference type="PANTHER" id="PTHR43867:SF2">
    <property type="entry name" value="CELLULOSE SYNTHASE CATALYTIC SUBUNIT A [UDP-FORMING]"/>
    <property type="match status" value="1"/>
</dbReference>
<evidence type="ECO:0000256" key="5">
    <source>
        <dbReference type="ARBA" id="ARBA00022989"/>
    </source>
</evidence>
<name>A0A3Q8XMK2_9HYPH</name>
<accession>A0A3Q8XMK2</accession>
<organism evidence="8 9">
    <name type="scientific">Georhizobium profundi</name>
    <dbReference type="NCBI Taxonomy" id="2341112"/>
    <lineage>
        <taxon>Bacteria</taxon>
        <taxon>Pseudomonadati</taxon>
        <taxon>Pseudomonadota</taxon>
        <taxon>Alphaproteobacteria</taxon>
        <taxon>Hyphomicrobiales</taxon>
        <taxon>Rhizobiaceae</taxon>
        <taxon>Georhizobium</taxon>
    </lineage>
</organism>
<dbReference type="PANTHER" id="PTHR43867">
    <property type="entry name" value="CELLULOSE SYNTHASE CATALYTIC SUBUNIT A [UDP-FORMING]"/>
    <property type="match status" value="1"/>
</dbReference>
<dbReference type="SUPFAM" id="SSF160246">
    <property type="entry name" value="EspE N-terminal domain-like"/>
    <property type="match status" value="1"/>
</dbReference>
<feature type="transmembrane region" description="Helical" evidence="7">
    <location>
        <begin position="554"/>
        <end position="574"/>
    </location>
</feature>
<keyword evidence="6 7" id="KW-0472">Membrane</keyword>
<keyword evidence="3 8" id="KW-0808">Transferase</keyword>
<feature type="transmembrane region" description="Helical" evidence="7">
    <location>
        <begin position="594"/>
        <end position="614"/>
    </location>
</feature>
<dbReference type="InterPro" id="IPR029044">
    <property type="entry name" value="Nucleotide-diphossugar_trans"/>
</dbReference>
<protein>
    <submittedName>
        <fullName evidence="8">Glycosyltransferase</fullName>
    </submittedName>
</protein>
<evidence type="ECO:0000256" key="7">
    <source>
        <dbReference type="SAM" id="Phobius"/>
    </source>
</evidence>
<evidence type="ECO:0000256" key="6">
    <source>
        <dbReference type="ARBA" id="ARBA00023136"/>
    </source>
</evidence>
<evidence type="ECO:0000256" key="2">
    <source>
        <dbReference type="ARBA" id="ARBA00022676"/>
    </source>
</evidence>
<evidence type="ECO:0000256" key="3">
    <source>
        <dbReference type="ARBA" id="ARBA00022679"/>
    </source>
</evidence>
<dbReference type="Gene3D" id="3.90.550.10">
    <property type="entry name" value="Spore Coat Polysaccharide Biosynthesis Protein SpsA, Chain A"/>
    <property type="match status" value="1"/>
</dbReference>
<dbReference type="AlphaFoldDB" id="A0A3Q8XMK2"/>
<dbReference type="Pfam" id="PF13641">
    <property type="entry name" value="Glyco_tranf_2_3"/>
    <property type="match status" value="1"/>
</dbReference>
<sequence>MLGLEQSGAGIAWGCVTQDQYTSAAARRSMLLTSVPTSDASGLGRAIARASLPLARSATEKCSHPVDILSRVLRRLNLSDQQLAEAADRASRHSTSVDRELLAARAVTETAYYQAVAAELGLAFIETIDPHFVIVTPSIDALLIMPHKPLVIDQRGRTRKLIAPDLAGLVSLAEMLSRHGGLRPAFAITTPSGVKQAVWAVRSRERVAETVGHLFDTQQAASARIVATGSQGFIFGTIFTALAALLIVSPVFMSIAAHLFLTSLFATLLWLRATALVDGLGLDPEIVPAEAADPTLPVYTVMVALYREHAMAGQLVRALDAIDWPRAKLDIKFVCEANDPETISALRAQSLGPEYEIVVVPRVRPYTKPKALNYAMAGARGEHLVIYDAEDRPHPAQLLQALARFRAGGPRLGCVQAPLVIANPRHSWITALFALEYAVLFRGLLPFLARNDLPLPLGGTSNHFRTATLREVGAWDPFNVTEDADLGFRLATHGHRLGVISLPTLESAPTDIRTWRNQRTRWFKGWMQTWLVMLRRPRGGPNALGFVRSATFQIMTIGLLVAALLSPAMVYFFGVSMISALSVGDHGRTSFESILFVADITILTATFACFVLLGRRAMSPLERLRVGWRWMLLPVYWALMTWAAWTALYELLRRPHHWAKTPHRPTLAATGAAIGPSEQSLPAACPRDRHRIISPKAR</sequence>
<dbReference type="OrthoDB" id="7431422at2"/>
<evidence type="ECO:0000313" key="9">
    <source>
        <dbReference type="Proteomes" id="UP000268192"/>
    </source>
</evidence>
<keyword evidence="9" id="KW-1185">Reference proteome</keyword>
<feature type="transmembrane region" description="Helical" evidence="7">
    <location>
        <begin position="233"/>
        <end position="261"/>
    </location>
</feature>
<dbReference type="InterPro" id="IPR037257">
    <property type="entry name" value="T2SS_E_N_sf"/>
</dbReference>
<evidence type="ECO:0000313" key="8">
    <source>
        <dbReference type="EMBL" id="AZN70781.1"/>
    </source>
</evidence>
<comment type="subcellular location">
    <subcellularLocation>
        <location evidence="1">Membrane</location>
        <topology evidence="1">Multi-pass membrane protein</topology>
    </subcellularLocation>
</comment>
<dbReference type="Proteomes" id="UP000268192">
    <property type="component" value="Chromosome"/>
</dbReference>
<gene>
    <name evidence="8" type="ORF">D5400_05390</name>
</gene>